<keyword evidence="7 9" id="KW-1133">Transmembrane helix</keyword>
<dbReference type="PRINTS" id="PR00781">
    <property type="entry name" value="LIPOSIGPTASE"/>
</dbReference>
<evidence type="ECO:0000256" key="5">
    <source>
        <dbReference type="ARBA" id="ARBA00022750"/>
    </source>
</evidence>
<evidence type="ECO:0000256" key="3">
    <source>
        <dbReference type="ARBA" id="ARBA00022670"/>
    </source>
</evidence>
<feature type="active site" evidence="9">
    <location>
        <position position="124"/>
    </location>
</feature>
<evidence type="ECO:0000256" key="9">
    <source>
        <dbReference type="HAMAP-Rule" id="MF_00161"/>
    </source>
</evidence>
<dbReference type="Proteomes" id="UP000565711">
    <property type="component" value="Unassembled WGS sequence"/>
</dbReference>
<feature type="active site" evidence="9">
    <location>
        <position position="138"/>
    </location>
</feature>
<accession>A0A846Y4Y4</accession>
<dbReference type="EMBL" id="JAAXOP010000022">
    <property type="protein sequence ID" value="NKY53907.1"/>
    <property type="molecule type" value="Genomic_DNA"/>
</dbReference>
<dbReference type="Pfam" id="PF01252">
    <property type="entry name" value="Peptidase_A8"/>
    <property type="match status" value="1"/>
</dbReference>
<dbReference type="EC" id="3.4.23.36" evidence="9"/>
<evidence type="ECO:0000256" key="4">
    <source>
        <dbReference type="ARBA" id="ARBA00022692"/>
    </source>
</evidence>
<dbReference type="GO" id="GO:0004190">
    <property type="term" value="F:aspartic-type endopeptidase activity"/>
    <property type="evidence" value="ECO:0007669"/>
    <property type="project" value="UniProtKB-UniRule"/>
</dbReference>
<feature type="transmembrane region" description="Helical" evidence="9">
    <location>
        <begin position="58"/>
        <end position="86"/>
    </location>
</feature>
<feature type="transmembrane region" description="Helical" evidence="9">
    <location>
        <begin position="98"/>
        <end position="114"/>
    </location>
</feature>
<reference evidence="11 12" key="1">
    <citation type="submission" date="2020-04" db="EMBL/GenBank/DDBJ databases">
        <title>MicrobeNet Type strains.</title>
        <authorList>
            <person name="Nicholson A.C."/>
        </authorList>
    </citation>
    <scope>NUCLEOTIDE SEQUENCE [LARGE SCALE GENOMIC DNA]</scope>
    <source>
        <strain evidence="11 12">JCM 12354</strain>
    </source>
</reference>
<dbReference type="AlphaFoldDB" id="A0A846Y4Y4"/>
<keyword evidence="12" id="KW-1185">Reference proteome</keyword>
<evidence type="ECO:0000256" key="6">
    <source>
        <dbReference type="ARBA" id="ARBA00022801"/>
    </source>
</evidence>
<keyword evidence="6 9" id="KW-0378">Hydrolase</keyword>
<keyword evidence="5 9" id="KW-0064">Aspartyl protease</keyword>
<dbReference type="PANTHER" id="PTHR33695">
    <property type="entry name" value="LIPOPROTEIN SIGNAL PEPTIDASE"/>
    <property type="match status" value="1"/>
</dbReference>
<dbReference type="GO" id="GO:0005886">
    <property type="term" value="C:plasma membrane"/>
    <property type="evidence" value="ECO:0007669"/>
    <property type="project" value="UniProtKB-SubCell"/>
</dbReference>
<evidence type="ECO:0000313" key="12">
    <source>
        <dbReference type="Proteomes" id="UP000565711"/>
    </source>
</evidence>
<comment type="similarity">
    <text evidence="1 9 10">Belongs to the peptidase A8 family.</text>
</comment>
<evidence type="ECO:0000256" key="8">
    <source>
        <dbReference type="ARBA" id="ARBA00023136"/>
    </source>
</evidence>
<dbReference type="PANTHER" id="PTHR33695:SF1">
    <property type="entry name" value="LIPOPROTEIN SIGNAL PEPTIDASE"/>
    <property type="match status" value="1"/>
</dbReference>
<sequence length="171" mass="17746">MRTADRAPAWRTRVTAAAVVVVLAALDLGLKAWAERGLTAGRTIELPVVGLRLAHNPGIAFSLADTLPTAVLLTGIGVIITGIAVLTWRATGPGSSMAWPPLAVILAGAIANFADRAGDGVVTDYLHTGWWPTFNLADTYITCGALALAVLALRPARTGASTGSETEYDAR</sequence>
<keyword evidence="3 9" id="KW-0645">Protease</keyword>
<dbReference type="UniPathway" id="UPA00665"/>
<organism evidence="11 12">
    <name type="scientific">Nocardia vermiculata</name>
    <dbReference type="NCBI Taxonomy" id="257274"/>
    <lineage>
        <taxon>Bacteria</taxon>
        <taxon>Bacillati</taxon>
        <taxon>Actinomycetota</taxon>
        <taxon>Actinomycetes</taxon>
        <taxon>Mycobacteriales</taxon>
        <taxon>Nocardiaceae</taxon>
        <taxon>Nocardia</taxon>
    </lineage>
</organism>
<evidence type="ECO:0000313" key="11">
    <source>
        <dbReference type="EMBL" id="NKY53907.1"/>
    </source>
</evidence>
<keyword evidence="2 9" id="KW-1003">Cell membrane</keyword>
<comment type="pathway">
    <text evidence="9">Protein modification; lipoprotein biosynthesis (signal peptide cleavage).</text>
</comment>
<feature type="transmembrane region" description="Helical" evidence="9">
    <location>
        <begin position="134"/>
        <end position="153"/>
    </location>
</feature>
<comment type="catalytic activity">
    <reaction evidence="9">
        <text>Release of signal peptides from bacterial membrane prolipoproteins. Hydrolyzes -Xaa-Yaa-Zaa-|-(S,diacylglyceryl)Cys-, in which Xaa is hydrophobic (preferably Leu), and Yaa (Ala or Ser) and Zaa (Gly or Ala) have small, neutral side chains.</text>
        <dbReference type="EC" id="3.4.23.36"/>
    </reaction>
</comment>
<dbReference type="RefSeq" id="WP_067879295.1">
    <property type="nucleotide sequence ID" value="NZ_JAAXOP010000022.1"/>
</dbReference>
<dbReference type="HAMAP" id="MF_00161">
    <property type="entry name" value="LspA"/>
    <property type="match status" value="1"/>
</dbReference>
<comment type="caution">
    <text evidence="9">Lacks conserved residue(s) required for the propagation of feature annotation.</text>
</comment>
<protein>
    <recommendedName>
        <fullName evidence="9">Lipoprotein signal peptidase</fullName>
        <ecNumber evidence="9">3.4.23.36</ecNumber>
    </recommendedName>
    <alternativeName>
        <fullName evidence="9">Prolipoprotein signal peptidase</fullName>
    </alternativeName>
    <alternativeName>
        <fullName evidence="9">Signal peptidase II</fullName>
        <shortName evidence="9">SPase II</shortName>
    </alternativeName>
</protein>
<comment type="caution">
    <text evidence="11">The sequence shown here is derived from an EMBL/GenBank/DDBJ whole genome shotgun (WGS) entry which is preliminary data.</text>
</comment>
<evidence type="ECO:0000256" key="1">
    <source>
        <dbReference type="ARBA" id="ARBA00006139"/>
    </source>
</evidence>
<name>A0A846Y4Y4_9NOCA</name>
<keyword evidence="4 9" id="KW-0812">Transmembrane</keyword>
<comment type="subcellular location">
    <subcellularLocation>
        <location evidence="9">Cell membrane</location>
        <topology evidence="9">Multi-pass membrane protein</topology>
    </subcellularLocation>
</comment>
<keyword evidence="8 9" id="KW-0472">Membrane</keyword>
<dbReference type="InterPro" id="IPR001872">
    <property type="entry name" value="Peptidase_A8"/>
</dbReference>
<proteinExistence type="inferred from homology"/>
<evidence type="ECO:0000256" key="10">
    <source>
        <dbReference type="RuleBase" id="RU004181"/>
    </source>
</evidence>
<evidence type="ECO:0000256" key="7">
    <source>
        <dbReference type="ARBA" id="ARBA00022989"/>
    </source>
</evidence>
<dbReference type="GO" id="GO:0006508">
    <property type="term" value="P:proteolysis"/>
    <property type="evidence" value="ECO:0007669"/>
    <property type="project" value="UniProtKB-KW"/>
</dbReference>
<comment type="function">
    <text evidence="9">This protein specifically catalyzes the removal of signal peptides from prolipoproteins.</text>
</comment>
<gene>
    <name evidence="9" type="primary">lspA</name>
    <name evidence="11" type="ORF">HGA08_27305</name>
</gene>
<evidence type="ECO:0000256" key="2">
    <source>
        <dbReference type="ARBA" id="ARBA00022475"/>
    </source>
</evidence>